<feature type="compositionally biased region" description="Basic and acidic residues" evidence="1">
    <location>
        <begin position="216"/>
        <end position="232"/>
    </location>
</feature>
<evidence type="ECO:0000256" key="1">
    <source>
        <dbReference type="SAM" id="MobiDB-lite"/>
    </source>
</evidence>
<feature type="region of interest" description="Disordered" evidence="1">
    <location>
        <begin position="114"/>
        <end position="318"/>
    </location>
</feature>
<evidence type="ECO:0000313" key="2">
    <source>
        <dbReference type="EMBL" id="CAK9236637.1"/>
    </source>
</evidence>
<name>A0ABP0V521_9BRYO</name>
<dbReference type="EMBL" id="OZ019901">
    <property type="protein sequence ID" value="CAK9236637.1"/>
    <property type="molecule type" value="Genomic_DNA"/>
</dbReference>
<organism evidence="2 3">
    <name type="scientific">Sphagnum troendelagicum</name>
    <dbReference type="NCBI Taxonomy" id="128251"/>
    <lineage>
        <taxon>Eukaryota</taxon>
        <taxon>Viridiplantae</taxon>
        <taxon>Streptophyta</taxon>
        <taxon>Embryophyta</taxon>
        <taxon>Bryophyta</taxon>
        <taxon>Sphagnophytina</taxon>
        <taxon>Sphagnopsida</taxon>
        <taxon>Sphagnales</taxon>
        <taxon>Sphagnaceae</taxon>
        <taxon>Sphagnum</taxon>
    </lineage>
</organism>
<proteinExistence type="predicted"/>
<feature type="compositionally biased region" description="Polar residues" evidence="1">
    <location>
        <begin position="279"/>
        <end position="307"/>
    </location>
</feature>
<sequence>MTCPLGMDELFWGRDHEDVNDWAERLTLAAKVRDLNADKLFKIAKLNLRGLGHSEDRSWKRPKDGKAHPGLANFLEVMLNDEEATLHQLNKLCGSENLFSHTRAPRRRMPVEVVTGGTVPSPDVAKGVTIHQGLGGDGYQKKGNREPEKETEMEKVEDRSQERNKEDQRSNEQKDGLDEKNVNIISQQQADTLNLKSVTTGKEEENKPDVQPQQGTKDEGAWHSQETKEQEKGGVNQGSKGEKWHHNSEEEKDDRSSDVNESSNTTGNNIGAETDPSLDGNNNSVNLCSAQETVAESVDLSKSNNPRYENISHAGVWV</sequence>
<gene>
    <name evidence="2" type="ORF">CSSPTR1EN2_LOCUS23037</name>
</gene>
<accession>A0ABP0V521</accession>
<reference evidence="2" key="1">
    <citation type="submission" date="2024-02" db="EMBL/GenBank/DDBJ databases">
        <authorList>
            <consortium name="ELIXIR-Norway"/>
            <consortium name="Elixir Norway"/>
        </authorList>
    </citation>
    <scope>NUCLEOTIDE SEQUENCE</scope>
</reference>
<keyword evidence="3" id="KW-1185">Reference proteome</keyword>
<dbReference type="Proteomes" id="UP001497512">
    <property type="component" value="Chromosome 9"/>
</dbReference>
<feature type="compositionally biased region" description="Polar residues" evidence="1">
    <location>
        <begin position="259"/>
        <end position="271"/>
    </location>
</feature>
<protein>
    <submittedName>
        <fullName evidence="2">Uncharacterized protein</fullName>
    </submittedName>
</protein>
<evidence type="ECO:0000313" key="3">
    <source>
        <dbReference type="Proteomes" id="UP001497512"/>
    </source>
</evidence>
<feature type="compositionally biased region" description="Basic and acidic residues" evidence="1">
    <location>
        <begin position="139"/>
        <end position="181"/>
    </location>
</feature>
<feature type="compositionally biased region" description="Polar residues" evidence="1">
    <location>
        <begin position="183"/>
        <end position="200"/>
    </location>
</feature>
<feature type="compositionally biased region" description="Basic and acidic residues" evidence="1">
    <location>
        <begin position="240"/>
        <end position="258"/>
    </location>
</feature>